<organism evidence="6 8">
    <name type="scientific">Clostridium symbiosum</name>
    <name type="common">Bacteroides symbiosus</name>
    <dbReference type="NCBI Taxonomy" id="1512"/>
    <lineage>
        <taxon>Bacteria</taxon>
        <taxon>Bacillati</taxon>
        <taxon>Bacillota</taxon>
        <taxon>Clostridia</taxon>
        <taxon>Lachnospirales</taxon>
        <taxon>Lachnospiraceae</taxon>
        <taxon>Otoolea</taxon>
    </lineage>
</organism>
<feature type="domain" description="HTH lysR-type" evidence="5">
    <location>
        <begin position="1"/>
        <end position="58"/>
    </location>
</feature>
<sequence length="303" mass="34653">MNLQWLYYFNTIAELEHYTRAAEKLHVSQSNLSHAIKELENELGVQLFERQGRNIKLTKYGEIFQPYVIRTINSLEDGITTLKGYIDPNEGIISLAGFPSMAQFAPDLMVRYQSETNRLGVQFQYSQEGWKAIYNMLLDGAVDLILSTKLEHPQIEAAYIGTHRLVLLVPEGHRLAGKGCVDLKELDGENYIAFDPSGQLRSQLDELFKELGVRPNMVMETLSDQIIHGMVAARRGVAIVPYPLSGAPYNTQILPIANDIPQRKLYLQWNKERYIPPAAKYFRDYVIRSGEVFDQYMEHHGLM</sequence>
<evidence type="ECO:0000313" key="8">
    <source>
        <dbReference type="Proteomes" id="UP001203136"/>
    </source>
</evidence>
<name>A0AAW5F8K6_CLOSY</name>
<dbReference type="GO" id="GO:0005829">
    <property type="term" value="C:cytosol"/>
    <property type="evidence" value="ECO:0007669"/>
    <property type="project" value="TreeGrafter"/>
</dbReference>
<comment type="caution">
    <text evidence="6">The sequence shown here is derived from an EMBL/GenBank/DDBJ whole genome shotgun (WGS) entry which is preliminary data.</text>
</comment>
<evidence type="ECO:0000313" key="6">
    <source>
        <dbReference type="EMBL" id="MCK0088252.1"/>
    </source>
</evidence>
<evidence type="ECO:0000256" key="2">
    <source>
        <dbReference type="ARBA" id="ARBA00023015"/>
    </source>
</evidence>
<evidence type="ECO:0000256" key="4">
    <source>
        <dbReference type="ARBA" id="ARBA00023163"/>
    </source>
</evidence>
<protein>
    <submittedName>
        <fullName evidence="6">LysR family transcriptional regulator</fullName>
    </submittedName>
</protein>
<dbReference type="InterPro" id="IPR036390">
    <property type="entry name" value="WH_DNA-bd_sf"/>
</dbReference>
<dbReference type="PANTHER" id="PTHR30419">
    <property type="entry name" value="HTH-TYPE TRANSCRIPTIONAL REGULATOR YBHD"/>
    <property type="match status" value="1"/>
</dbReference>
<dbReference type="InterPro" id="IPR036388">
    <property type="entry name" value="WH-like_DNA-bd_sf"/>
</dbReference>
<dbReference type="GO" id="GO:0003700">
    <property type="term" value="F:DNA-binding transcription factor activity"/>
    <property type="evidence" value="ECO:0007669"/>
    <property type="project" value="InterPro"/>
</dbReference>
<evidence type="ECO:0000256" key="3">
    <source>
        <dbReference type="ARBA" id="ARBA00023125"/>
    </source>
</evidence>
<dbReference type="SUPFAM" id="SSF46785">
    <property type="entry name" value="Winged helix' DNA-binding domain"/>
    <property type="match status" value="1"/>
</dbReference>
<dbReference type="PANTHER" id="PTHR30419:SF28">
    <property type="entry name" value="HTH-TYPE TRANSCRIPTIONAL REGULATOR BSDA"/>
    <property type="match status" value="1"/>
</dbReference>
<dbReference type="InterPro" id="IPR050950">
    <property type="entry name" value="HTH-type_LysR_regulators"/>
</dbReference>
<accession>A0AAW5F8K6</accession>
<dbReference type="EMBL" id="JAQLGM010000035">
    <property type="protein sequence ID" value="MDB2001288.1"/>
    <property type="molecule type" value="Genomic_DNA"/>
</dbReference>
<dbReference type="Proteomes" id="UP001203136">
    <property type="component" value="Unassembled WGS sequence"/>
</dbReference>
<dbReference type="Pfam" id="PF03466">
    <property type="entry name" value="LysR_substrate"/>
    <property type="match status" value="1"/>
</dbReference>
<keyword evidence="2" id="KW-0805">Transcription regulation</keyword>
<evidence type="ECO:0000313" key="7">
    <source>
        <dbReference type="EMBL" id="MDB2001288.1"/>
    </source>
</evidence>
<keyword evidence="3" id="KW-0238">DNA-binding</keyword>
<reference evidence="7" key="2">
    <citation type="submission" date="2023-01" db="EMBL/GenBank/DDBJ databases">
        <title>Human gut microbiome strain richness.</title>
        <authorList>
            <person name="Chen-Liaw A."/>
        </authorList>
    </citation>
    <scope>NUCLEOTIDE SEQUENCE</scope>
    <source>
        <strain evidence="7">B1_m1001713B170214d0_201011</strain>
    </source>
</reference>
<reference evidence="6" key="1">
    <citation type="journal article" date="2022" name="Cell Host Microbe">
        <title>Colonization of the live biotherapeutic product VE303 and modulation of the microbiota and metabolites in healthy volunteers.</title>
        <authorList>
            <person name="Dsouza M."/>
            <person name="Menon R."/>
            <person name="Crossette E."/>
            <person name="Bhattarai S.K."/>
            <person name="Schneider J."/>
            <person name="Kim Y.G."/>
            <person name="Reddy S."/>
            <person name="Caballero S."/>
            <person name="Felix C."/>
            <person name="Cornacchione L."/>
            <person name="Hendrickson J."/>
            <person name="Watson A.R."/>
            <person name="Minot S.S."/>
            <person name="Greenfield N."/>
            <person name="Schopf L."/>
            <person name="Szabady R."/>
            <person name="Patarroyo J."/>
            <person name="Smith W."/>
            <person name="Harrison P."/>
            <person name="Kuijper E.J."/>
            <person name="Kelly C.P."/>
            <person name="Olle B."/>
            <person name="Bobilev D."/>
            <person name="Silber J.L."/>
            <person name="Bucci V."/>
            <person name="Roberts B."/>
            <person name="Faith J."/>
            <person name="Norman J.M."/>
        </authorList>
    </citation>
    <scope>NUCLEOTIDE SEQUENCE</scope>
    <source>
        <strain evidence="6">VE303-04</strain>
    </source>
</reference>
<dbReference type="EMBL" id="JAINVB010000001">
    <property type="protein sequence ID" value="MCK0088252.1"/>
    <property type="molecule type" value="Genomic_DNA"/>
</dbReference>
<proteinExistence type="inferred from homology"/>
<dbReference type="Proteomes" id="UP001300871">
    <property type="component" value="Unassembled WGS sequence"/>
</dbReference>
<dbReference type="PRINTS" id="PR00039">
    <property type="entry name" value="HTHLYSR"/>
</dbReference>
<dbReference type="Pfam" id="PF00126">
    <property type="entry name" value="HTH_1"/>
    <property type="match status" value="1"/>
</dbReference>
<evidence type="ECO:0000259" key="5">
    <source>
        <dbReference type="PROSITE" id="PS50931"/>
    </source>
</evidence>
<evidence type="ECO:0000256" key="1">
    <source>
        <dbReference type="ARBA" id="ARBA00009437"/>
    </source>
</evidence>
<comment type="similarity">
    <text evidence="1">Belongs to the LysR transcriptional regulatory family.</text>
</comment>
<dbReference type="AlphaFoldDB" id="A0AAW5F8K6"/>
<dbReference type="FunFam" id="1.10.10.10:FF:000001">
    <property type="entry name" value="LysR family transcriptional regulator"/>
    <property type="match status" value="1"/>
</dbReference>
<dbReference type="Gene3D" id="1.10.10.10">
    <property type="entry name" value="Winged helix-like DNA-binding domain superfamily/Winged helix DNA-binding domain"/>
    <property type="match status" value="1"/>
</dbReference>
<dbReference type="GeneID" id="57968728"/>
<dbReference type="InterPro" id="IPR005119">
    <property type="entry name" value="LysR_subst-bd"/>
</dbReference>
<dbReference type="PROSITE" id="PS50931">
    <property type="entry name" value="HTH_LYSR"/>
    <property type="match status" value="1"/>
</dbReference>
<dbReference type="RefSeq" id="WP_003504755.1">
    <property type="nucleotide sequence ID" value="NZ_CABKPP010000007.1"/>
</dbReference>
<gene>
    <name evidence="6" type="ORF">K5I21_20755</name>
    <name evidence="7" type="ORF">PM006_13850</name>
</gene>
<dbReference type="InterPro" id="IPR000847">
    <property type="entry name" value="LysR_HTH_N"/>
</dbReference>
<dbReference type="SUPFAM" id="SSF53850">
    <property type="entry name" value="Periplasmic binding protein-like II"/>
    <property type="match status" value="1"/>
</dbReference>
<dbReference type="Gene3D" id="3.40.190.290">
    <property type="match status" value="1"/>
</dbReference>
<keyword evidence="4" id="KW-0804">Transcription</keyword>
<dbReference type="GO" id="GO:0003677">
    <property type="term" value="F:DNA binding"/>
    <property type="evidence" value="ECO:0007669"/>
    <property type="project" value="UniProtKB-KW"/>
</dbReference>